<evidence type="ECO:0000256" key="12">
    <source>
        <dbReference type="RuleBase" id="RU003567"/>
    </source>
</evidence>
<reference evidence="14" key="1">
    <citation type="journal article" date="2019" name="Microbiology">
        <title>Complete Genome Sequence of an Uncultured Bacterium of the Candidate Phylum Bipolaricaulota.</title>
        <authorList>
            <person name="Kadnikov V.V."/>
            <person name="Mardanov A.V."/>
            <person name="Beletsky A.V."/>
            <person name="Frank Y.A."/>
            <person name="Karnachuk O.V."/>
            <person name="Ravin N.V."/>
        </authorList>
    </citation>
    <scope>NUCLEOTIDE SEQUENCE [LARGE SCALE GENOMIC DNA]</scope>
</reference>
<proteinExistence type="inferred from homology"/>
<evidence type="ECO:0000256" key="11">
    <source>
        <dbReference type="RuleBase" id="RU000550"/>
    </source>
</evidence>
<evidence type="ECO:0000313" key="14">
    <source>
        <dbReference type="Proteomes" id="UP000426444"/>
    </source>
</evidence>
<evidence type="ECO:0000256" key="2">
    <source>
        <dbReference type="ARBA" id="ARBA00022490"/>
    </source>
</evidence>
<dbReference type="GO" id="GO:0005737">
    <property type="term" value="C:cytoplasm"/>
    <property type="evidence" value="ECO:0007669"/>
    <property type="project" value="UniProtKB-SubCell"/>
</dbReference>
<dbReference type="RefSeq" id="WP_156203890.1">
    <property type="nucleotide sequence ID" value="NZ_CP046457.1"/>
</dbReference>
<keyword evidence="2 7" id="KW-0963">Cytoplasm</keyword>
<comment type="catalytic activity">
    <reaction evidence="6 7 9">
        <text>Hydrolysis of proteins to small peptides in the presence of ATP and magnesium. alpha-casein is the usual test substrate. In the absence of ATP, only oligopeptides shorter than five residues are hydrolyzed (such as succinyl-Leu-Tyr-|-NHMec, and Leu-Tyr-Leu-|-Tyr-Trp, in which cleavage of the -Tyr-|-Leu- and -Tyr-|-Trp bonds also occurs).</text>
        <dbReference type="EC" id="3.4.21.92"/>
    </reaction>
</comment>
<dbReference type="PROSITE" id="PS00382">
    <property type="entry name" value="CLP_PROTEASE_HIS"/>
    <property type="match status" value="1"/>
</dbReference>
<dbReference type="GO" id="GO:0004176">
    <property type="term" value="F:ATP-dependent peptidase activity"/>
    <property type="evidence" value="ECO:0007669"/>
    <property type="project" value="InterPro"/>
</dbReference>
<dbReference type="GO" id="GO:0006515">
    <property type="term" value="P:protein quality control for misfolded or incompletely synthesized proteins"/>
    <property type="evidence" value="ECO:0007669"/>
    <property type="project" value="TreeGrafter"/>
</dbReference>
<protein>
    <recommendedName>
        <fullName evidence="7 12">ATP-dependent Clp protease proteolytic subunit</fullName>
        <ecNumber evidence="7 10">3.4.21.92</ecNumber>
    </recommendedName>
    <alternativeName>
        <fullName evidence="7">Endopeptidase Clp</fullName>
    </alternativeName>
</protein>
<feature type="active site" evidence="8">
    <location>
        <position position="99"/>
    </location>
</feature>
<comment type="similarity">
    <text evidence="1 7 12">Belongs to the peptidase S14 family.</text>
</comment>
<feature type="active site" description="Nucleophile" evidence="7">
    <location>
        <position position="99"/>
    </location>
</feature>
<dbReference type="PROSITE" id="PS00381">
    <property type="entry name" value="CLP_PROTEASE_SER"/>
    <property type="match status" value="1"/>
</dbReference>
<dbReference type="InterPro" id="IPR001907">
    <property type="entry name" value="ClpP"/>
</dbReference>
<keyword evidence="5 7" id="KW-0720">Serine protease</keyword>
<evidence type="ECO:0000256" key="10">
    <source>
        <dbReference type="RuleBase" id="RU000549"/>
    </source>
</evidence>
<gene>
    <name evidence="7" type="primary">clpP</name>
    <name evidence="13" type="ORF">SYNTR_1470</name>
</gene>
<dbReference type="Pfam" id="PF00574">
    <property type="entry name" value="CLP_protease"/>
    <property type="match status" value="1"/>
</dbReference>
<dbReference type="CDD" id="cd07017">
    <property type="entry name" value="S14_ClpP_2"/>
    <property type="match status" value="1"/>
</dbReference>
<dbReference type="SUPFAM" id="SSF52096">
    <property type="entry name" value="ClpP/crotonase"/>
    <property type="match status" value="1"/>
</dbReference>
<dbReference type="GO" id="GO:0051117">
    <property type="term" value="F:ATPase binding"/>
    <property type="evidence" value="ECO:0007669"/>
    <property type="project" value="TreeGrafter"/>
</dbReference>
<accession>A0A6I6DIR1</accession>
<dbReference type="HAMAP" id="MF_00444">
    <property type="entry name" value="ClpP"/>
    <property type="match status" value="1"/>
</dbReference>
<keyword evidence="4 7" id="KW-0378">Hydrolase</keyword>
<evidence type="ECO:0000256" key="1">
    <source>
        <dbReference type="ARBA" id="ARBA00007039"/>
    </source>
</evidence>
<dbReference type="InterPro" id="IPR029045">
    <property type="entry name" value="ClpP/crotonase-like_dom_sf"/>
</dbReference>
<dbReference type="FunFam" id="3.90.226.10:FF:000001">
    <property type="entry name" value="ATP-dependent Clp protease proteolytic subunit"/>
    <property type="match status" value="1"/>
</dbReference>
<evidence type="ECO:0000256" key="8">
    <source>
        <dbReference type="PROSITE-ProRule" id="PRU10085"/>
    </source>
</evidence>
<dbReference type="PRINTS" id="PR00127">
    <property type="entry name" value="CLPPROTEASEP"/>
</dbReference>
<evidence type="ECO:0000256" key="3">
    <source>
        <dbReference type="ARBA" id="ARBA00022670"/>
    </source>
</evidence>
<dbReference type="NCBIfam" id="NF001368">
    <property type="entry name" value="PRK00277.1"/>
    <property type="match status" value="1"/>
</dbReference>
<dbReference type="OrthoDB" id="9802800at2"/>
<dbReference type="InterPro" id="IPR033135">
    <property type="entry name" value="ClpP_His_AS"/>
</dbReference>
<evidence type="ECO:0000256" key="5">
    <source>
        <dbReference type="ARBA" id="ARBA00022825"/>
    </source>
</evidence>
<sequence>MSYLVPMVVEQTNRGERSYDIYSRLLKDRIIFLGSAIDETVANLVIAQLLFLEAEDPDKDISLYINSPGGSISAGMAIYDTVQYIKPDVTTICVGMAASMGAFLLGAGAEGKRFALPNSEIMIHQPLGGTQGQATDIEIHAKRIIRMKEDLNRILSERTGQPLERIQKDTERDYFMSAKEAKEYGIIDEVLIHPKKNTK</sequence>
<evidence type="ECO:0000256" key="4">
    <source>
        <dbReference type="ARBA" id="ARBA00022801"/>
    </source>
</evidence>
<dbReference type="AlphaFoldDB" id="A0A6I6DIR1"/>
<dbReference type="GO" id="GO:0009368">
    <property type="term" value="C:endopeptidase Clp complex"/>
    <property type="evidence" value="ECO:0007669"/>
    <property type="project" value="TreeGrafter"/>
</dbReference>
<evidence type="ECO:0000256" key="6">
    <source>
        <dbReference type="ARBA" id="ARBA00034021"/>
    </source>
</evidence>
<dbReference type="InterPro" id="IPR023562">
    <property type="entry name" value="ClpP/TepA"/>
</dbReference>
<evidence type="ECO:0000256" key="9">
    <source>
        <dbReference type="PROSITE-ProRule" id="PRU10086"/>
    </source>
</evidence>
<dbReference type="InterPro" id="IPR018215">
    <property type="entry name" value="ClpP_Ser_AS"/>
</dbReference>
<dbReference type="PANTHER" id="PTHR10381">
    <property type="entry name" value="ATP-DEPENDENT CLP PROTEASE PROTEOLYTIC SUBUNIT"/>
    <property type="match status" value="1"/>
</dbReference>
<dbReference type="Proteomes" id="UP000426444">
    <property type="component" value="Chromosome"/>
</dbReference>
<evidence type="ECO:0000313" key="13">
    <source>
        <dbReference type="EMBL" id="QGU00064.1"/>
    </source>
</evidence>
<dbReference type="GO" id="GO:0004252">
    <property type="term" value="F:serine-type endopeptidase activity"/>
    <property type="evidence" value="ECO:0007669"/>
    <property type="project" value="UniProtKB-UniRule"/>
</dbReference>
<dbReference type="PANTHER" id="PTHR10381:SF70">
    <property type="entry name" value="ATP-DEPENDENT CLP PROTEASE PROTEOLYTIC SUBUNIT"/>
    <property type="match status" value="1"/>
</dbReference>
<keyword evidence="3 7" id="KW-0645">Protease</keyword>
<dbReference type="KEGG" id="salq:SYNTR_1470"/>
<keyword evidence="14" id="KW-1185">Reference proteome</keyword>
<organism evidence="13 14">
    <name type="scientific">Candidatus Syntrophocurvum alkaliphilum</name>
    <dbReference type="NCBI Taxonomy" id="2293317"/>
    <lineage>
        <taxon>Bacteria</taxon>
        <taxon>Bacillati</taxon>
        <taxon>Bacillota</taxon>
        <taxon>Clostridia</taxon>
        <taxon>Eubacteriales</taxon>
        <taxon>Syntrophomonadaceae</taxon>
        <taxon>Candidatus Syntrophocurvum</taxon>
    </lineage>
</organism>
<evidence type="ECO:0000256" key="7">
    <source>
        <dbReference type="HAMAP-Rule" id="MF_00444"/>
    </source>
</evidence>
<dbReference type="NCBIfam" id="NF009205">
    <property type="entry name" value="PRK12553.1"/>
    <property type="match status" value="1"/>
</dbReference>
<dbReference type="EMBL" id="CP046457">
    <property type="protein sequence ID" value="QGU00064.1"/>
    <property type="molecule type" value="Genomic_DNA"/>
</dbReference>
<name>A0A6I6DIR1_9FIRM</name>
<dbReference type="Gene3D" id="3.90.226.10">
    <property type="entry name" value="2-enoyl-CoA Hydratase, Chain A, domain 1"/>
    <property type="match status" value="1"/>
</dbReference>
<dbReference type="NCBIfam" id="TIGR00493">
    <property type="entry name" value="clpP"/>
    <property type="match status" value="1"/>
</dbReference>
<feature type="active site" evidence="7 9">
    <location>
        <position position="124"/>
    </location>
</feature>
<comment type="subunit">
    <text evidence="7">Fourteen ClpP subunits assemble into 2 heptameric rings which stack back to back to give a disk-like structure with a central cavity, resembling the structure of eukaryotic proteasomes.</text>
</comment>
<comment type="subcellular location">
    <subcellularLocation>
        <location evidence="7">Cytoplasm</location>
    </subcellularLocation>
</comment>
<comment type="function">
    <text evidence="7 11">Cleaves peptides in various proteins in a process that requires ATP hydrolysis. Has a chymotrypsin-like activity. Plays a major role in the degradation of misfolded proteins.</text>
</comment>
<dbReference type="EC" id="3.4.21.92" evidence="7 10"/>